<organism evidence="16 17">
    <name type="scientific">Pseudolycoriella hygida</name>
    <dbReference type="NCBI Taxonomy" id="35572"/>
    <lineage>
        <taxon>Eukaryota</taxon>
        <taxon>Metazoa</taxon>
        <taxon>Ecdysozoa</taxon>
        <taxon>Arthropoda</taxon>
        <taxon>Hexapoda</taxon>
        <taxon>Insecta</taxon>
        <taxon>Pterygota</taxon>
        <taxon>Neoptera</taxon>
        <taxon>Endopterygota</taxon>
        <taxon>Diptera</taxon>
        <taxon>Nematocera</taxon>
        <taxon>Sciaroidea</taxon>
        <taxon>Sciaridae</taxon>
        <taxon>Pseudolycoriella</taxon>
    </lineage>
</organism>
<dbReference type="EMBL" id="WJQU01002425">
    <property type="protein sequence ID" value="KAJ6632868.1"/>
    <property type="molecule type" value="Genomic_DNA"/>
</dbReference>
<evidence type="ECO:0000256" key="3">
    <source>
        <dbReference type="ARBA" id="ARBA00010532"/>
    </source>
</evidence>
<evidence type="ECO:0000256" key="11">
    <source>
        <dbReference type="ARBA" id="ARBA00023170"/>
    </source>
</evidence>
<dbReference type="GO" id="GO:0007608">
    <property type="term" value="P:sensory perception of smell"/>
    <property type="evidence" value="ECO:0007669"/>
    <property type="project" value="UniProtKB-KW"/>
</dbReference>
<comment type="subcellular location">
    <subcellularLocation>
        <location evidence="2">Cell membrane</location>
        <topology evidence="2">Multi-pass membrane protein</topology>
    </subcellularLocation>
</comment>
<evidence type="ECO:0000256" key="9">
    <source>
        <dbReference type="ARBA" id="ARBA00023136"/>
    </source>
</evidence>
<keyword evidence="6 15" id="KW-0812">Transmembrane</keyword>
<evidence type="ECO:0000256" key="14">
    <source>
        <dbReference type="SAM" id="MobiDB-lite"/>
    </source>
</evidence>
<keyword evidence="9 15" id="KW-0472">Membrane</keyword>
<comment type="caution">
    <text evidence="16">The sequence shown here is derived from an EMBL/GenBank/DDBJ whole genome shotgun (WGS) entry which is preliminary data.</text>
</comment>
<evidence type="ECO:0000256" key="2">
    <source>
        <dbReference type="ARBA" id="ARBA00004651"/>
    </source>
</evidence>
<dbReference type="PRINTS" id="PR01609">
    <property type="entry name" value="CD36FAMILY"/>
</dbReference>
<keyword evidence="8 15" id="KW-1133">Transmembrane helix</keyword>
<dbReference type="Pfam" id="PF01130">
    <property type="entry name" value="CD36"/>
    <property type="match status" value="1"/>
</dbReference>
<dbReference type="GO" id="GO:0005737">
    <property type="term" value="C:cytoplasm"/>
    <property type="evidence" value="ECO:0007669"/>
    <property type="project" value="TreeGrafter"/>
</dbReference>
<keyword evidence="10" id="KW-1015">Disulfide bond</keyword>
<feature type="region of interest" description="Disordered" evidence="14">
    <location>
        <begin position="500"/>
        <end position="530"/>
    </location>
</feature>
<keyword evidence="12" id="KW-0325">Glycoprotein</keyword>
<keyword evidence="7" id="KW-0552">Olfaction</keyword>
<dbReference type="GO" id="GO:0005886">
    <property type="term" value="C:plasma membrane"/>
    <property type="evidence" value="ECO:0007669"/>
    <property type="project" value="UniProtKB-SubCell"/>
</dbReference>
<evidence type="ECO:0000313" key="16">
    <source>
        <dbReference type="EMBL" id="KAJ6632868.1"/>
    </source>
</evidence>
<feature type="transmembrane region" description="Helical" evidence="15">
    <location>
        <begin position="465"/>
        <end position="484"/>
    </location>
</feature>
<dbReference type="Proteomes" id="UP001151699">
    <property type="component" value="Unassembled WGS sequence"/>
</dbReference>
<keyword evidence="11" id="KW-0675">Receptor</keyword>
<proteinExistence type="inferred from homology"/>
<keyword evidence="5" id="KW-0716">Sensory transduction</keyword>
<comment type="similarity">
    <text evidence="3">Belongs to the CD36 family.</text>
</comment>
<evidence type="ECO:0000256" key="8">
    <source>
        <dbReference type="ARBA" id="ARBA00022989"/>
    </source>
</evidence>
<evidence type="ECO:0000256" key="7">
    <source>
        <dbReference type="ARBA" id="ARBA00022725"/>
    </source>
</evidence>
<evidence type="ECO:0000256" key="13">
    <source>
        <dbReference type="ARBA" id="ARBA00040646"/>
    </source>
</evidence>
<evidence type="ECO:0000256" key="10">
    <source>
        <dbReference type="ARBA" id="ARBA00023157"/>
    </source>
</evidence>
<evidence type="ECO:0000256" key="6">
    <source>
        <dbReference type="ARBA" id="ARBA00022692"/>
    </source>
</evidence>
<evidence type="ECO:0000256" key="5">
    <source>
        <dbReference type="ARBA" id="ARBA00022606"/>
    </source>
</evidence>
<dbReference type="GO" id="GO:0005044">
    <property type="term" value="F:scavenger receptor activity"/>
    <property type="evidence" value="ECO:0007669"/>
    <property type="project" value="TreeGrafter"/>
</dbReference>
<sequence>MDKVPDLKYRKIAAAFTVLFVFGILHTWVIFPPILRAILKSQVVLKPGTRMRDMYDALPFPLIFKVYLWHVLNPDEVMMGAKPKFQEVGPYVFEEWKTKIDQVEDLETDTIEFTAINTFIFNKTLSNGLTGDETVTVIDPLLTSLGLAINRDREPMLPLIAAAIQEIYHKPTTAFWTGKVMDLLFNGIEVDCTSDDFNSKATCAAFESGDVKTIVPKGDEEDKYLFALLGSSNGTSAGRFKTYRGVKNVHDLGRVIEYNEEPELDIWDGDECNQIRGTESSIFPPFTAKEDGLWAFESNICRSMKAKYQRPSKYRGIPTLRYALDLGDIAADENEHCFCSNDKCPVKGTLDLFPCTEGPLIASLPHFFKGDPSLFEKIESGLEPDEEKHGIRVDFEIISGTPMSAAKRLQFNIDLIPLEQIDVMKNLPEMVFPLMWVEEGVDLNKTYVNMLKYQLFLRGLKFRAVVKWLTLILGPMGAVAALFLDYQKRHASSLQVTKVSPVKQSSKNGNVESVDPSSASTQELNSKERY</sequence>
<gene>
    <name evidence="16" type="primary">Snmp1</name>
    <name evidence="16" type="ORF">Bhyg_15687</name>
</gene>
<evidence type="ECO:0000256" key="1">
    <source>
        <dbReference type="ARBA" id="ARBA00003156"/>
    </source>
</evidence>
<dbReference type="InterPro" id="IPR002159">
    <property type="entry name" value="CD36_fam"/>
</dbReference>
<evidence type="ECO:0000313" key="17">
    <source>
        <dbReference type="Proteomes" id="UP001151699"/>
    </source>
</evidence>
<keyword evidence="4" id="KW-1003">Cell membrane</keyword>
<accession>A0A9Q0RUZ6</accession>
<comment type="function">
    <text evidence="1">Plays an olfactory role that is not restricted to pheromone sensitivity.</text>
</comment>
<dbReference type="PANTHER" id="PTHR11923:SF69">
    <property type="entry name" value="SENSORY NEURON MEMBRANE PROTEIN 1"/>
    <property type="match status" value="1"/>
</dbReference>
<protein>
    <recommendedName>
        <fullName evidence="13">Sensory neuron membrane protein 1</fullName>
    </recommendedName>
</protein>
<dbReference type="AlphaFoldDB" id="A0A9Q0RUZ6"/>
<evidence type="ECO:0000256" key="4">
    <source>
        <dbReference type="ARBA" id="ARBA00022475"/>
    </source>
</evidence>
<name>A0A9Q0RUZ6_9DIPT</name>
<reference evidence="16" key="1">
    <citation type="submission" date="2022-07" db="EMBL/GenBank/DDBJ databases">
        <authorList>
            <person name="Trinca V."/>
            <person name="Uliana J.V.C."/>
            <person name="Torres T.T."/>
            <person name="Ward R.J."/>
            <person name="Monesi N."/>
        </authorList>
    </citation>
    <scope>NUCLEOTIDE SEQUENCE</scope>
    <source>
        <strain evidence="16">HSMRA1968</strain>
        <tissue evidence="16">Whole embryos</tissue>
    </source>
</reference>
<dbReference type="PANTHER" id="PTHR11923">
    <property type="entry name" value="SCAVENGER RECEPTOR CLASS B TYPE-1 SR-B1"/>
    <property type="match status" value="1"/>
</dbReference>
<dbReference type="OrthoDB" id="10024078at2759"/>
<evidence type="ECO:0000256" key="12">
    <source>
        <dbReference type="ARBA" id="ARBA00023180"/>
    </source>
</evidence>
<feature type="compositionally biased region" description="Polar residues" evidence="14">
    <location>
        <begin position="500"/>
        <end position="524"/>
    </location>
</feature>
<keyword evidence="17" id="KW-1185">Reference proteome</keyword>
<evidence type="ECO:0000256" key="15">
    <source>
        <dbReference type="SAM" id="Phobius"/>
    </source>
</evidence>
<feature type="transmembrane region" description="Helical" evidence="15">
    <location>
        <begin position="12"/>
        <end position="31"/>
    </location>
</feature>